<gene>
    <name evidence="2" type="ORF">N7U68_18015</name>
</gene>
<feature type="transmembrane region" description="Helical" evidence="1">
    <location>
        <begin position="82"/>
        <end position="103"/>
    </location>
</feature>
<proteinExistence type="predicted"/>
<feature type="transmembrane region" description="Helical" evidence="1">
    <location>
        <begin position="44"/>
        <end position="70"/>
    </location>
</feature>
<protein>
    <submittedName>
        <fullName evidence="2">DUF2269 domain-containing protein</fullName>
    </submittedName>
</protein>
<feature type="transmembrane region" description="Helical" evidence="1">
    <location>
        <begin position="12"/>
        <end position="32"/>
    </location>
</feature>
<accession>A0ABY6DCM8</accession>
<dbReference type="RefSeq" id="WP_165193245.1">
    <property type="nucleotide sequence ID" value="NZ_CP106738.1"/>
</dbReference>
<evidence type="ECO:0000256" key="1">
    <source>
        <dbReference type="SAM" id="Phobius"/>
    </source>
</evidence>
<dbReference type="Proteomes" id="UP001064087">
    <property type="component" value="Chromosome"/>
</dbReference>
<keyword evidence="1" id="KW-0812">Transmembrane</keyword>
<keyword evidence="3" id="KW-1185">Reference proteome</keyword>
<sequence>MDPYFIAKWMHIISATVLFGTGIGTAFQMVLAMRTRRTETVADVATAVVLADWFFTIPAGVMQLATGLWLVHLQGHSLSQPWLQLAIVLYILAFSCWLPVAILQIRIRNMAAHAVREGTALPARVWRAYRIWFCLGWPAFGALLVVFWLMVSKPHLW</sequence>
<feature type="transmembrane region" description="Helical" evidence="1">
    <location>
        <begin position="131"/>
        <end position="151"/>
    </location>
</feature>
<organism evidence="2 3">
    <name type="scientific">Roseovarius pelagicus</name>
    <dbReference type="NCBI Taxonomy" id="2980108"/>
    <lineage>
        <taxon>Bacteria</taxon>
        <taxon>Pseudomonadati</taxon>
        <taxon>Pseudomonadota</taxon>
        <taxon>Alphaproteobacteria</taxon>
        <taxon>Rhodobacterales</taxon>
        <taxon>Roseobacteraceae</taxon>
        <taxon>Roseovarius</taxon>
    </lineage>
</organism>
<dbReference type="EMBL" id="CP106738">
    <property type="protein sequence ID" value="UXX82953.1"/>
    <property type="molecule type" value="Genomic_DNA"/>
</dbReference>
<dbReference type="InterPro" id="IPR018729">
    <property type="entry name" value="DUF2269_transmembrane"/>
</dbReference>
<dbReference type="Pfam" id="PF10027">
    <property type="entry name" value="DUF2269"/>
    <property type="match status" value="1"/>
</dbReference>
<keyword evidence="1" id="KW-0472">Membrane</keyword>
<reference evidence="2" key="1">
    <citation type="submission" date="2022-10" db="EMBL/GenBank/DDBJ databases">
        <title>Roseovarius pelagicus sp. nov., isolated from Arctic seawater.</title>
        <authorList>
            <person name="Hong Y.W."/>
            <person name="Hwang C.Y."/>
        </authorList>
    </citation>
    <scope>NUCLEOTIDE SEQUENCE</scope>
    <source>
        <strain evidence="2">HL-MP18</strain>
    </source>
</reference>
<name>A0ABY6DCM8_9RHOB</name>
<evidence type="ECO:0000313" key="2">
    <source>
        <dbReference type="EMBL" id="UXX82953.1"/>
    </source>
</evidence>
<keyword evidence="1" id="KW-1133">Transmembrane helix</keyword>
<evidence type="ECO:0000313" key="3">
    <source>
        <dbReference type="Proteomes" id="UP001064087"/>
    </source>
</evidence>